<dbReference type="InterPro" id="IPR006140">
    <property type="entry name" value="D-isomer_DH_NAD-bd"/>
</dbReference>
<comment type="caution">
    <text evidence="6">The sequence shown here is derived from an EMBL/GenBank/DDBJ whole genome shotgun (WGS) entry which is preliminary data.</text>
</comment>
<dbReference type="STRING" id="188477.A0A433TLK6"/>
<dbReference type="EMBL" id="RQTK01000284">
    <property type="protein sequence ID" value="RUS82477.1"/>
    <property type="molecule type" value="Genomic_DNA"/>
</dbReference>
<dbReference type="PANTHER" id="PTHR10996:SF277">
    <property type="entry name" value="GLYOXYLATE REDUCTASE_HYDROXYPYRUVATE REDUCTASE"/>
    <property type="match status" value="1"/>
</dbReference>
<organism evidence="6 7">
    <name type="scientific">Elysia chlorotica</name>
    <name type="common">Eastern emerald elysia</name>
    <name type="synonym">Sea slug</name>
    <dbReference type="NCBI Taxonomy" id="188477"/>
    <lineage>
        <taxon>Eukaryota</taxon>
        <taxon>Metazoa</taxon>
        <taxon>Spiralia</taxon>
        <taxon>Lophotrochozoa</taxon>
        <taxon>Mollusca</taxon>
        <taxon>Gastropoda</taxon>
        <taxon>Heterobranchia</taxon>
        <taxon>Euthyneura</taxon>
        <taxon>Panpulmonata</taxon>
        <taxon>Sacoglossa</taxon>
        <taxon>Placobranchoidea</taxon>
        <taxon>Plakobranchidae</taxon>
        <taxon>Elysia</taxon>
    </lineage>
</organism>
<accession>A0A433TLK6</accession>
<dbReference type="Pfam" id="PF02826">
    <property type="entry name" value="2-Hacid_dh_C"/>
    <property type="match status" value="1"/>
</dbReference>
<dbReference type="InterPro" id="IPR029752">
    <property type="entry name" value="D-isomer_DH_CS1"/>
</dbReference>
<keyword evidence="1 3" id="KW-0560">Oxidoreductase</keyword>
<sequence length="318" mass="34760">MPAPKVFVTRRVHQEAIDLLKEKCDVDIWDSDEVVPRNELLKRVKGVAGIFCTISDNIDVEVLDAAGPSLKIVGTMSVGTQHISEFECRKRKIYVATTPDVAADSAAEFTVTLLLMVTRRCLEGEKAVKDGHWGKWKPMWICGTEMLNRTLGIIGFGRVGFGVARRLKPFGLKRIIYHDVHKASMGDDLGAEFVSLDTVLRESDFVIVSCALTGLTRHLIDGEALAKMKSSAILINTSRGPIVKTPDLVEALKSGQIAGAGLDVTDPEPLPKDHPLVQMDNCVVTPHLGTNTTKARLAMAKNTALNITSLLFFNSPEM</sequence>
<gene>
    <name evidence="6" type="ORF">EGW08_009740</name>
</gene>
<dbReference type="GO" id="GO:0030267">
    <property type="term" value="F:glyoxylate reductase (NADPH) activity"/>
    <property type="evidence" value="ECO:0007669"/>
    <property type="project" value="TreeGrafter"/>
</dbReference>
<name>A0A433TLK6_ELYCH</name>
<evidence type="ECO:0000256" key="1">
    <source>
        <dbReference type="ARBA" id="ARBA00023002"/>
    </source>
</evidence>
<dbReference type="SUPFAM" id="SSF51735">
    <property type="entry name" value="NAD(P)-binding Rossmann-fold domains"/>
    <property type="match status" value="1"/>
</dbReference>
<dbReference type="Pfam" id="PF00389">
    <property type="entry name" value="2-Hacid_dh"/>
    <property type="match status" value="1"/>
</dbReference>
<evidence type="ECO:0000259" key="5">
    <source>
        <dbReference type="Pfam" id="PF02826"/>
    </source>
</evidence>
<dbReference type="FunFam" id="3.40.50.720:FF:000026">
    <property type="entry name" value="Glyoxylate/hydroxypyruvate reductase B"/>
    <property type="match status" value="1"/>
</dbReference>
<proteinExistence type="inferred from homology"/>
<dbReference type="Proteomes" id="UP000271974">
    <property type="component" value="Unassembled WGS sequence"/>
</dbReference>
<dbReference type="InterPro" id="IPR036291">
    <property type="entry name" value="NAD(P)-bd_dom_sf"/>
</dbReference>
<evidence type="ECO:0000259" key="4">
    <source>
        <dbReference type="Pfam" id="PF00389"/>
    </source>
</evidence>
<dbReference type="AlphaFoldDB" id="A0A433TLK6"/>
<dbReference type="GO" id="GO:0005829">
    <property type="term" value="C:cytosol"/>
    <property type="evidence" value="ECO:0007669"/>
    <property type="project" value="TreeGrafter"/>
</dbReference>
<dbReference type="OrthoDB" id="298012at2759"/>
<dbReference type="SUPFAM" id="SSF52283">
    <property type="entry name" value="Formate/glycerate dehydrogenase catalytic domain-like"/>
    <property type="match status" value="1"/>
</dbReference>
<evidence type="ECO:0000313" key="7">
    <source>
        <dbReference type="Proteomes" id="UP000271974"/>
    </source>
</evidence>
<protein>
    <recommendedName>
        <fullName evidence="2">Glyoxylate reductase/hydroxypyruvate reductase</fullName>
    </recommendedName>
</protein>
<dbReference type="PANTHER" id="PTHR10996">
    <property type="entry name" value="2-HYDROXYACID DEHYDROGENASE-RELATED"/>
    <property type="match status" value="1"/>
</dbReference>
<reference evidence="6 7" key="1">
    <citation type="submission" date="2019-01" db="EMBL/GenBank/DDBJ databases">
        <title>A draft genome assembly of the solar-powered sea slug Elysia chlorotica.</title>
        <authorList>
            <person name="Cai H."/>
            <person name="Li Q."/>
            <person name="Fang X."/>
            <person name="Li J."/>
            <person name="Curtis N.E."/>
            <person name="Altenburger A."/>
            <person name="Shibata T."/>
            <person name="Feng M."/>
            <person name="Maeda T."/>
            <person name="Schwartz J.A."/>
            <person name="Shigenobu S."/>
            <person name="Lundholm N."/>
            <person name="Nishiyama T."/>
            <person name="Yang H."/>
            <person name="Hasebe M."/>
            <person name="Li S."/>
            <person name="Pierce S.K."/>
            <person name="Wang J."/>
        </authorList>
    </citation>
    <scope>NUCLEOTIDE SEQUENCE [LARGE SCALE GENOMIC DNA]</scope>
    <source>
        <strain evidence="6">EC2010</strain>
        <tissue evidence="6">Whole organism of an adult</tissue>
    </source>
</reference>
<dbReference type="GO" id="GO:0008465">
    <property type="term" value="F:hydroxypyruvate reductase (NADH) activity"/>
    <property type="evidence" value="ECO:0007669"/>
    <property type="project" value="TreeGrafter"/>
</dbReference>
<evidence type="ECO:0000256" key="3">
    <source>
        <dbReference type="RuleBase" id="RU003719"/>
    </source>
</evidence>
<feature type="domain" description="D-isomer specific 2-hydroxyacid dehydrogenase catalytic" evidence="4">
    <location>
        <begin position="6"/>
        <end position="310"/>
    </location>
</feature>
<dbReference type="InterPro" id="IPR050223">
    <property type="entry name" value="D-isomer_2-hydroxyacid_DH"/>
</dbReference>
<evidence type="ECO:0000313" key="6">
    <source>
        <dbReference type="EMBL" id="RUS82477.1"/>
    </source>
</evidence>
<comment type="similarity">
    <text evidence="3">Belongs to the D-isomer specific 2-hydroxyacid dehydrogenase family.</text>
</comment>
<dbReference type="PROSITE" id="PS00065">
    <property type="entry name" value="D_2_HYDROXYACID_DH_1"/>
    <property type="match status" value="1"/>
</dbReference>
<dbReference type="Gene3D" id="3.40.50.720">
    <property type="entry name" value="NAD(P)-binding Rossmann-like Domain"/>
    <property type="match status" value="2"/>
</dbReference>
<dbReference type="GO" id="GO:0051287">
    <property type="term" value="F:NAD binding"/>
    <property type="evidence" value="ECO:0007669"/>
    <property type="project" value="InterPro"/>
</dbReference>
<evidence type="ECO:0000256" key="2">
    <source>
        <dbReference type="ARBA" id="ARBA00073306"/>
    </source>
</evidence>
<keyword evidence="7" id="KW-1185">Reference proteome</keyword>
<dbReference type="CDD" id="cd05301">
    <property type="entry name" value="GDH"/>
    <property type="match status" value="1"/>
</dbReference>
<dbReference type="InterPro" id="IPR006139">
    <property type="entry name" value="D-isomer_2_OHA_DH_cat_dom"/>
</dbReference>
<feature type="domain" description="D-isomer specific 2-hydroxyacid dehydrogenase NAD-binding" evidence="5">
    <location>
        <begin position="112"/>
        <end position="289"/>
    </location>
</feature>